<dbReference type="InterPro" id="IPR035986">
    <property type="entry name" value="PKD_dom_sf"/>
</dbReference>
<dbReference type="PANTHER" id="PTHR11861:SF12">
    <property type="entry name" value="MELANOCYTE PROTEIN PMEL 17 PRECURSOR"/>
    <property type="match status" value="1"/>
</dbReference>
<evidence type="ECO:0000256" key="2">
    <source>
        <dbReference type="ARBA" id="ARBA00023180"/>
    </source>
</evidence>
<name>A0AAV6H6W1_9TELE</name>
<dbReference type="InterPro" id="IPR045219">
    <property type="entry name" value="PKAT"/>
</dbReference>
<dbReference type="Pfam" id="PF20433">
    <property type="entry name" value="PKAT_KLD"/>
    <property type="match status" value="1"/>
</dbReference>
<dbReference type="SUPFAM" id="SSF49299">
    <property type="entry name" value="PKD domain"/>
    <property type="match status" value="1"/>
</dbReference>
<protein>
    <recommendedName>
        <fullName evidence="6">PKD domain-containing protein</fullName>
    </recommendedName>
</protein>
<dbReference type="Pfam" id="PF26141">
    <property type="entry name" value="PMEL_NMB_N"/>
    <property type="match status" value="1"/>
</dbReference>
<dbReference type="InterPro" id="IPR022409">
    <property type="entry name" value="PKD/Chitinase_dom"/>
</dbReference>
<evidence type="ECO:0000256" key="4">
    <source>
        <dbReference type="SAM" id="MobiDB-lite"/>
    </source>
</evidence>
<evidence type="ECO:0000313" key="8">
    <source>
        <dbReference type="Proteomes" id="UP000823561"/>
    </source>
</evidence>
<feature type="transmembrane region" description="Helical" evidence="5">
    <location>
        <begin position="620"/>
        <end position="640"/>
    </location>
</feature>
<feature type="region of interest" description="Disordered" evidence="4">
    <location>
        <begin position="444"/>
        <end position="475"/>
    </location>
</feature>
<keyword evidence="5" id="KW-0812">Transmembrane</keyword>
<comment type="similarity">
    <text evidence="3">Belongs to the PMEL/NMB family.</text>
</comment>
<keyword evidence="2" id="KW-0325">Glycoprotein</keyword>
<dbReference type="GO" id="GO:0032438">
    <property type="term" value="P:melanosome organization"/>
    <property type="evidence" value="ECO:0007669"/>
    <property type="project" value="TreeGrafter"/>
</dbReference>
<dbReference type="PROSITE" id="PS50093">
    <property type="entry name" value="PKD"/>
    <property type="match status" value="1"/>
</dbReference>
<evidence type="ECO:0000256" key="3">
    <source>
        <dbReference type="ARBA" id="ARBA00025776"/>
    </source>
</evidence>
<sequence length="690" mass="74916">MSETTQSVTIWEFTDQGVSHSTSTMKTLIAPLVLAVLATTAFARQVQKSDTQARYVRYHSWNTKMYPVWKHGDARYRNSWIGGDVTFDVSNDAPTLTGAKITFTIGIRFPANQKVLPDGEVVWAENCTVDGKQYYEGQPVYPEHHRSSEDLNAVFPDGVPLRKDGDKKPPYVFVWKTWGQYWQVSDGPSSSLTITTDNIPLGSYTMDVVIYHYRKRDKFIPIGYASTQFCITDQIPFEVVLSQVNDIQEDDQRFVQNRAVVFSISLHDPSEYLSTSDVTFNWDFGDGSGTVISRETTVTHTYIQSGSFRPKMVVQAAIPDPSCATPANAPTMRSPTTKIPAPPAQDFTTADTPAEPKEDVTVPAFQLSSDLGATSPPSEASAAGDEGEDDPPSVPVAVELEVTTGPADSVEDMNDRAASINPAVDSVTTVIPVAVVRVGTERRVAEEEETGVNSVMDAATTAPTDGAPQEDEDTDPQQVAVVITKRYAHNDDCLIYRYGSFSTGIEIVEGIESVEIVQVSNAVLMTETEPNAVDFTITCRGSLPTEVCTVVSDANCVMPVKTICNPVPTTPDCQLVLRQFFNDSGIFCVNVSMTNDVSLAVTSTRVSVNMGSKMTSTGTVAMVLGVLIVASAVGTVAFTYRRLKGYRPLTELPAADQQASGGLSSFPALIWSLLSGHGPGDNRTLLRRVV</sequence>
<keyword evidence="8" id="KW-1185">Reference proteome</keyword>
<dbReference type="InterPro" id="IPR000601">
    <property type="entry name" value="PKD_dom"/>
</dbReference>
<keyword evidence="5" id="KW-0472">Membrane</keyword>
<keyword evidence="5" id="KW-1133">Transmembrane helix</keyword>
<dbReference type="CDD" id="cd00146">
    <property type="entry name" value="PKD"/>
    <property type="match status" value="1"/>
</dbReference>
<evidence type="ECO:0000259" key="6">
    <source>
        <dbReference type="PROSITE" id="PS50093"/>
    </source>
</evidence>
<proteinExistence type="inferred from homology"/>
<evidence type="ECO:0000313" key="7">
    <source>
        <dbReference type="EMBL" id="KAG5281810.1"/>
    </source>
</evidence>
<dbReference type="InterPro" id="IPR046846">
    <property type="entry name" value="PKAT_KLD"/>
</dbReference>
<dbReference type="GO" id="GO:0042470">
    <property type="term" value="C:melanosome"/>
    <property type="evidence" value="ECO:0007669"/>
    <property type="project" value="TreeGrafter"/>
</dbReference>
<evidence type="ECO:0000256" key="1">
    <source>
        <dbReference type="ARBA" id="ARBA00022729"/>
    </source>
</evidence>
<dbReference type="AlphaFoldDB" id="A0AAV6H6W1"/>
<dbReference type="Pfam" id="PF00801">
    <property type="entry name" value="PKD"/>
    <property type="match status" value="1"/>
</dbReference>
<organism evidence="7 8">
    <name type="scientific">Alosa alosa</name>
    <name type="common">allis shad</name>
    <dbReference type="NCBI Taxonomy" id="278164"/>
    <lineage>
        <taxon>Eukaryota</taxon>
        <taxon>Metazoa</taxon>
        <taxon>Chordata</taxon>
        <taxon>Craniata</taxon>
        <taxon>Vertebrata</taxon>
        <taxon>Euteleostomi</taxon>
        <taxon>Actinopterygii</taxon>
        <taxon>Neopterygii</taxon>
        <taxon>Teleostei</taxon>
        <taxon>Clupei</taxon>
        <taxon>Clupeiformes</taxon>
        <taxon>Clupeoidei</taxon>
        <taxon>Clupeidae</taxon>
        <taxon>Alosa</taxon>
    </lineage>
</organism>
<dbReference type="Gene3D" id="2.60.40.10">
    <property type="entry name" value="Immunoglobulins"/>
    <property type="match status" value="1"/>
</dbReference>
<feature type="compositionally biased region" description="Low complexity" evidence="4">
    <location>
        <begin position="457"/>
        <end position="467"/>
    </location>
</feature>
<dbReference type="InterPro" id="IPR059017">
    <property type="entry name" value="PMEL_NMB_N"/>
</dbReference>
<dbReference type="InterPro" id="IPR013783">
    <property type="entry name" value="Ig-like_fold"/>
</dbReference>
<dbReference type="PANTHER" id="PTHR11861">
    <property type="entry name" value="MELANOCYTE PROTEIN PMEL 17-RELATED"/>
    <property type="match status" value="1"/>
</dbReference>
<evidence type="ECO:0000256" key="5">
    <source>
        <dbReference type="SAM" id="Phobius"/>
    </source>
</evidence>
<keyword evidence="1" id="KW-0732">Signal</keyword>
<dbReference type="GO" id="GO:0005886">
    <property type="term" value="C:plasma membrane"/>
    <property type="evidence" value="ECO:0007669"/>
    <property type="project" value="TreeGrafter"/>
</dbReference>
<dbReference type="EMBL" id="JADWDJ010000004">
    <property type="protein sequence ID" value="KAG5281810.1"/>
    <property type="molecule type" value="Genomic_DNA"/>
</dbReference>
<feature type="region of interest" description="Disordered" evidence="4">
    <location>
        <begin position="368"/>
        <end position="394"/>
    </location>
</feature>
<reference evidence="7" key="1">
    <citation type="submission" date="2020-10" db="EMBL/GenBank/DDBJ databases">
        <title>Chromosome-scale genome assembly of the Allis shad, Alosa alosa.</title>
        <authorList>
            <person name="Margot Z."/>
            <person name="Christophe K."/>
            <person name="Cabau C."/>
            <person name="Louis A."/>
            <person name="Berthelot C."/>
            <person name="Parey E."/>
            <person name="Roest Crollius H."/>
            <person name="Montfort J."/>
            <person name="Robinson-Rechavi M."/>
            <person name="Bucao C."/>
            <person name="Bouchez O."/>
            <person name="Gislard M."/>
            <person name="Lluch J."/>
            <person name="Milhes M."/>
            <person name="Lampietro C."/>
            <person name="Lopez Roques C."/>
            <person name="Donnadieu C."/>
            <person name="Braasch I."/>
            <person name="Desvignes T."/>
            <person name="Postlethwait J."/>
            <person name="Bobe J."/>
            <person name="Guiguen Y."/>
        </authorList>
    </citation>
    <scope>NUCLEOTIDE SEQUENCE</scope>
    <source>
        <strain evidence="7">M-15738</strain>
        <tissue evidence="7">Blood</tissue>
    </source>
</reference>
<dbReference type="Proteomes" id="UP000823561">
    <property type="component" value="Chromosome 4"/>
</dbReference>
<dbReference type="FunFam" id="2.60.40.10:FF:001512">
    <property type="entry name" value="Premelanosome protein a"/>
    <property type="match status" value="1"/>
</dbReference>
<comment type="caution">
    <text evidence="7">The sequence shown here is derived from an EMBL/GenBank/DDBJ whole genome shotgun (WGS) entry which is preliminary data.</text>
</comment>
<dbReference type="SMART" id="SM00089">
    <property type="entry name" value="PKD"/>
    <property type="match status" value="1"/>
</dbReference>
<feature type="domain" description="PKD" evidence="6">
    <location>
        <begin position="274"/>
        <end position="314"/>
    </location>
</feature>
<feature type="compositionally biased region" description="Polar residues" evidence="4">
    <location>
        <begin position="368"/>
        <end position="378"/>
    </location>
</feature>
<feature type="region of interest" description="Disordered" evidence="4">
    <location>
        <begin position="324"/>
        <end position="355"/>
    </location>
</feature>
<accession>A0AAV6H6W1</accession>
<gene>
    <name evidence="7" type="ORF">AALO_G00049060</name>
</gene>